<dbReference type="EMBL" id="FCOE02000001">
    <property type="protein sequence ID" value="SAK40978.1"/>
    <property type="molecule type" value="Genomic_DNA"/>
</dbReference>
<keyword evidence="6 7" id="KW-0472">Membrane</keyword>
<keyword evidence="4 7" id="KW-0812">Transmembrane</keyword>
<evidence type="ECO:0000256" key="6">
    <source>
        <dbReference type="ARBA" id="ARBA00023136"/>
    </source>
</evidence>
<evidence type="ECO:0000256" key="1">
    <source>
        <dbReference type="ARBA" id="ARBA00004651"/>
    </source>
</evidence>
<dbReference type="Proteomes" id="UP000054911">
    <property type="component" value="Unassembled WGS sequence"/>
</dbReference>
<dbReference type="InterPro" id="IPR007341">
    <property type="entry name" value="Transgly_assoc"/>
</dbReference>
<evidence type="ECO:0000313" key="9">
    <source>
        <dbReference type="Proteomes" id="UP000054911"/>
    </source>
</evidence>
<keyword evidence="5 7" id="KW-1133">Transmembrane helix</keyword>
<evidence type="ECO:0000256" key="7">
    <source>
        <dbReference type="SAM" id="Phobius"/>
    </source>
</evidence>
<evidence type="ECO:0000256" key="2">
    <source>
        <dbReference type="ARBA" id="ARBA00011006"/>
    </source>
</evidence>
<feature type="transmembrane region" description="Helical" evidence="7">
    <location>
        <begin position="6"/>
        <end position="26"/>
    </location>
</feature>
<evidence type="ECO:0000256" key="4">
    <source>
        <dbReference type="ARBA" id="ARBA00022692"/>
    </source>
</evidence>
<comment type="subcellular location">
    <subcellularLocation>
        <location evidence="1">Cell membrane</location>
        <topology evidence="1">Multi-pass membrane protein</topology>
    </subcellularLocation>
</comment>
<sequence length="86" mass="8700">MHLMQHGIILSLIIGGVAGWLAGLIMNGSGFGVLVDIIVGIVGGVVGGWIFGTLGISFGGGILGTLITAVIGAVVLLFVIRLFRRG</sequence>
<comment type="caution">
    <text evidence="8">The sequence shown here is derived from an EMBL/GenBank/DDBJ whole genome shotgun (WGS) entry which is preliminary data.</text>
</comment>
<dbReference type="Pfam" id="PF04226">
    <property type="entry name" value="Transgly_assoc"/>
    <property type="match status" value="1"/>
</dbReference>
<keyword evidence="3" id="KW-1003">Cell membrane</keyword>
<feature type="transmembrane region" description="Helical" evidence="7">
    <location>
        <begin position="62"/>
        <end position="83"/>
    </location>
</feature>
<accession>A0A157Z5Z8</accession>
<evidence type="ECO:0000256" key="3">
    <source>
        <dbReference type="ARBA" id="ARBA00022475"/>
    </source>
</evidence>
<dbReference type="STRING" id="1777141.AWB80_00317"/>
<keyword evidence="9" id="KW-1185">Reference proteome</keyword>
<evidence type="ECO:0000313" key="8">
    <source>
        <dbReference type="EMBL" id="SAK40978.1"/>
    </source>
</evidence>
<protein>
    <submittedName>
        <fullName evidence="8">Transglycosylase-associated protein</fullName>
    </submittedName>
</protein>
<comment type="similarity">
    <text evidence="2">Belongs to the UPF0410 family.</text>
</comment>
<feature type="transmembrane region" description="Helical" evidence="7">
    <location>
        <begin position="33"/>
        <end position="56"/>
    </location>
</feature>
<dbReference type="GO" id="GO:0005886">
    <property type="term" value="C:plasma membrane"/>
    <property type="evidence" value="ECO:0007669"/>
    <property type="project" value="UniProtKB-SubCell"/>
</dbReference>
<dbReference type="PANTHER" id="PTHR33884:SF3">
    <property type="entry name" value="UPF0410 PROTEIN YMGE"/>
    <property type="match status" value="1"/>
</dbReference>
<name>A0A157Z5Z8_9BURK</name>
<evidence type="ECO:0000256" key="5">
    <source>
        <dbReference type="ARBA" id="ARBA00022989"/>
    </source>
</evidence>
<dbReference type="PANTHER" id="PTHR33884">
    <property type="entry name" value="UPF0410 PROTEIN YMGE"/>
    <property type="match status" value="1"/>
</dbReference>
<proteinExistence type="inferred from homology"/>
<reference evidence="8" key="1">
    <citation type="submission" date="2016-01" db="EMBL/GenBank/DDBJ databases">
        <authorList>
            <person name="Peeters C."/>
        </authorList>
    </citation>
    <scope>NUCLEOTIDE SEQUENCE [LARGE SCALE GENOMIC DNA]</scope>
    <source>
        <strain evidence="8">LMG 29323</strain>
    </source>
</reference>
<dbReference type="AlphaFoldDB" id="A0A157Z5Z8"/>
<gene>
    <name evidence="8" type="ORF">AWB80_00317</name>
</gene>
<organism evidence="8 9">
    <name type="scientific">Caballeronia pedi</name>
    <dbReference type="NCBI Taxonomy" id="1777141"/>
    <lineage>
        <taxon>Bacteria</taxon>
        <taxon>Pseudomonadati</taxon>
        <taxon>Pseudomonadota</taxon>
        <taxon>Betaproteobacteria</taxon>
        <taxon>Burkholderiales</taxon>
        <taxon>Burkholderiaceae</taxon>
        <taxon>Caballeronia</taxon>
    </lineage>
</organism>